<reference evidence="17" key="3">
    <citation type="submission" date="2021-05" db="UniProtKB">
        <authorList>
            <consortium name="EnsemblPlants"/>
        </authorList>
    </citation>
    <scope>IDENTIFICATION</scope>
    <source>
        <strain evidence="17">cv. B73</strain>
    </source>
</reference>
<evidence type="ECO:0000256" key="13">
    <source>
        <dbReference type="ARBA" id="ARBA00067081"/>
    </source>
</evidence>
<dbReference type="eggNOG" id="ENOG502QQNS">
    <property type="taxonomic scope" value="Eukaryota"/>
</dbReference>
<dbReference type="InterPro" id="IPR001128">
    <property type="entry name" value="Cyt_P450"/>
</dbReference>
<evidence type="ECO:0000256" key="14">
    <source>
        <dbReference type="PIRSR" id="PIRSR602403-1"/>
    </source>
</evidence>
<dbReference type="FunFam" id="1.10.630.10:FF:000024">
    <property type="entry name" value="Allene oxide synthase, chloroplastic"/>
    <property type="match status" value="1"/>
</dbReference>
<evidence type="ECO:0000256" key="1">
    <source>
        <dbReference type="ARBA" id="ARBA00010617"/>
    </source>
</evidence>
<evidence type="ECO:0000256" key="12">
    <source>
        <dbReference type="ARBA" id="ARBA00060657"/>
    </source>
</evidence>
<evidence type="ECO:0000256" key="3">
    <source>
        <dbReference type="ARBA" id="ARBA00022617"/>
    </source>
</evidence>
<feature type="binding site" description="axial binding residue" evidence="14">
    <location>
        <position position="472"/>
    </location>
    <ligand>
        <name>heme</name>
        <dbReference type="ChEBI" id="CHEBI:30413"/>
    </ligand>
    <ligandPart>
        <name>Fe</name>
        <dbReference type="ChEBI" id="CHEBI:18248"/>
    </ligandPart>
</feature>
<dbReference type="PANTHER" id="PTHR24286">
    <property type="entry name" value="CYTOCHROME P450 26"/>
    <property type="match status" value="1"/>
</dbReference>
<dbReference type="GO" id="GO:0006633">
    <property type="term" value="P:fatty acid biosynthetic process"/>
    <property type="evidence" value="ECO:0007669"/>
    <property type="project" value="UniProtKB-KW"/>
</dbReference>
<dbReference type="STRING" id="4577.A0A1D6L635"/>
<dbReference type="PaxDb" id="4577-GRMZM2G376661_P01"/>
<protein>
    <recommendedName>
        <fullName evidence="13">hydroperoxide dehydratase</fullName>
        <ecNumber evidence="13">4.2.1.92</ecNumber>
    </recommendedName>
</protein>
<dbReference type="Gene3D" id="1.10.630.10">
    <property type="entry name" value="Cytochrome P450"/>
    <property type="match status" value="1"/>
</dbReference>
<evidence type="ECO:0000256" key="11">
    <source>
        <dbReference type="ARBA" id="ARBA00057103"/>
    </source>
</evidence>
<keyword evidence="2" id="KW-0444">Lipid biosynthesis</keyword>
<evidence type="ECO:0000256" key="9">
    <source>
        <dbReference type="ARBA" id="ARBA00023160"/>
    </source>
</evidence>
<comment type="pathway">
    <text evidence="12">Lipid metabolism; oxylipin biosynthesis.</text>
</comment>
<proteinExistence type="evidence at protein level"/>
<reference evidence="16 18" key="1">
    <citation type="submission" date="2015-12" db="EMBL/GenBank/DDBJ databases">
        <title>Update maize B73 reference genome by single molecule sequencing technologies.</title>
        <authorList>
            <consortium name="Maize Genome Sequencing Project"/>
            <person name="Ware D."/>
        </authorList>
    </citation>
    <scope>NUCLEOTIDE SEQUENCE [LARGE SCALE GENOMIC DNA]</scope>
    <source>
        <strain evidence="18">cv. B73</strain>
        <tissue evidence="16">Seedling</tissue>
    </source>
</reference>
<keyword evidence="18" id="KW-1185">Reference proteome</keyword>
<keyword evidence="6" id="KW-0276">Fatty acid metabolism</keyword>
<dbReference type="PRINTS" id="PR00465">
    <property type="entry name" value="EP450IV"/>
</dbReference>
<evidence type="ECO:0000256" key="6">
    <source>
        <dbReference type="ARBA" id="ARBA00022832"/>
    </source>
</evidence>
<evidence type="ECO:0007829" key="19">
    <source>
        <dbReference type="PeptideAtlas" id="A0A1D6L635"/>
    </source>
</evidence>
<dbReference type="GO" id="GO:0016705">
    <property type="term" value="F:oxidoreductase activity, acting on paired donors, with incorporation or reduction of molecular oxygen"/>
    <property type="evidence" value="ECO:0007669"/>
    <property type="project" value="InterPro"/>
</dbReference>
<dbReference type="AlphaFoldDB" id="A0A1D6L635"/>
<dbReference type="RefSeq" id="NP_001350419.1">
    <property type="nucleotide sequence ID" value="NM_001363490.1"/>
</dbReference>
<comment type="similarity">
    <text evidence="1">Belongs to the cytochrome P450 family.</text>
</comment>
<dbReference type="EnsemblPlants" id="Zm00001eb058670_T001">
    <property type="protein sequence ID" value="Zm00001eb058670_P001"/>
    <property type="gene ID" value="Zm00001eb058670"/>
</dbReference>
<comment type="cofactor">
    <cofactor evidence="14">
        <name>heme</name>
        <dbReference type="ChEBI" id="CHEBI:30413"/>
    </cofactor>
</comment>
<dbReference type="GO" id="GO:0004497">
    <property type="term" value="F:monooxygenase activity"/>
    <property type="evidence" value="ECO:0000318"/>
    <property type="project" value="GO_Central"/>
</dbReference>
<dbReference type="Pfam" id="PF00067">
    <property type="entry name" value="p450"/>
    <property type="match status" value="1"/>
</dbReference>
<evidence type="ECO:0000256" key="4">
    <source>
        <dbReference type="ARBA" id="ARBA00022723"/>
    </source>
</evidence>
<dbReference type="InterPro" id="IPR002403">
    <property type="entry name" value="Cyt_P450_E_grp-IV"/>
</dbReference>
<dbReference type="GO" id="GO:0020037">
    <property type="term" value="F:heme binding"/>
    <property type="evidence" value="ECO:0007669"/>
    <property type="project" value="InterPro"/>
</dbReference>
<dbReference type="EMBL" id="CM007647">
    <property type="protein sequence ID" value="ONM09764.1"/>
    <property type="molecule type" value="Genomic_DNA"/>
</dbReference>
<dbReference type="OMA" id="KWIAKAG"/>
<evidence type="ECO:0000313" key="18">
    <source>
        <dbReference type="Proteomes" id="UP000007305"/>
    </source>
</evidence>
<dbReference type="GO" id="GO:0009978">
    <property type="term" value="F:allene oxide synthase activity"/>
    <property type="evidence" value="ECO:0007669"/>
    <property type="project" value="UniProtKB-EC"/>
</dbReference>
<organism evidence="16">
    <name type="scientific">Zea mays</name>
    <name type="common">Maize</name>
    <dbReference type="NCBI Taxonomy" id="4577"/>
    <lineage>
        <taxon>Eukaryota</taxon>
        <taxon>Viridiplantae</taxon>
        <taxon>Streptophyta</taxon>
        <taxon>Embryophyta</taxon>
        <taxon>Tracheophyta</taxon>
        <taxon>Spermatophyta</taxon>
        <taxon>Magnoliopsida</taxon>
        <taxon>Liliopsida</taxon>
        <taxon>Poales</taxon>
        <taxon>Poaceae</taxon>
        <taxon>PACMAD clade</taxon>
        <taxon>Panicoideae</taxon>
        <taxon>Andropogonodae</taxon>
        <taxon>Andropogoneae</taxon>
        <taxon>Tripsacinae</taxon>
        <taxon>Zea</taxon>
    </lineage>
</organism>
<name>A0A1D6L635_MAIZE</name>
<evidence type="ECO:0000256" key="2">
    <source>
        <dbReference type="ARBA" id="ARBA00022516"/>
    </source>
</evidence>
<accession>A0A1D6L635</accession>
<keyword evidence="19" id="KW-1267">Proteomics identification</keyword>
<reference evidence="17" key="2">
    <citation type="submission" date="2019-07" db="EMBL/GenBank/DDBJ databases">
        <authorList>
            <person name="Seetharam A."/>
            <person name="Woodhouse M."/>
            <person name="Cannon E."/>
        </authorList>
    </citation>
    <scope>NUCLEOTIDE SEQUENCE [LARGE SCALE GENOMIC DNA]</scope>
    <source>
        <strain evidence="17">cv. B73</strain>
    </source>
</reference>
<dbReference type="EC" id="4.2.1.92" evidence="13"/>
<dbReference type="Gramene" id="Zm00001eb058670_T001">
    <property type="protein sequence ID" value="Zm00001eb058670_P001"/>
    <property type="gene ID" value="Zm00001eb058670"/>
</dbReference>
<dbReference type="OrthoDB" id="2789670at2759"/>
<keyword evidence="8" id="KW-0443">Lipid metabolism</keyword>
<keyword evidence="5" id="KW-0925">Oxylipin biosynthesis</keyword>
<comment type="function">
    <text evidence="11">Involved in the biosynthesis of jasmonic acid, a growth regulator that is implicated also as a signaling molecule in plant defense. Converts 13-hydroperoxylinolenic acid to 12,13-epoxylinolenic acid.</text>
</comment>
<keyword evidence="7 14" id="KW-0408">Iron</keyword>
<sequence length="519" mass="57223">MATATYLPSSFSFSSPPPPPSSRARLRRQTTRAGASAATDRPREVLSPKRRLPLREVPGDYGPPVLGAVRDRFEYFYGPGGRDGFFASRVRAHGSTVVRLNMPPGPFVARDPRVVALLDAASFPVLFDTSLVDKTDLFTGTFMPSTDLTGGYRVLSYLDPAEPSHGPLKALLFYLLSHRRQHVIPKFREVYGDLFGVVENELARVGKADFGHHNDAAAFSFLCQALLGRDPAESALQGDGPKLITKWVLFQLSPLLSLGLPKHLEDSLLHSFRLPPALVRKDYGRLADFFRDAARSVVDEGERLGIAREEAVHNILFATCFNSFGGMKILFPSLVKWLGRAGARAHGRLATEVRDAVRAHAGEVTMKALAEMPLVESAVYEALRIEPPVAMQYGRAKRDMVVESHDYGFEVREGEMLFGYQPMATKDPRVFARAEEYVPDRFLGEDGAQLLRHVVWSNGPETASPTLQDKQCAGKDFVVLIARLLVAELFLRYDSFDVQVGASALGSSVTITSLKKATF</sequence>
<dbReference type="SMR" id="A0A1D6L635"/>
<dbReference type="InterPro" id="IPR036396">
    <property type="entry name" value="Cyt_P450_sf"/>
</dbReference>
<evidence type="ECO:0000313" key="17">
    <source>
        <dbReference type="EnsemblPlants" id="Zm00001eb058670_P001"/>
    </source>
</evidence>
<evidence type="ECO:0000256" key="5">
    <source>
        <dbReference type="ARBA" id="ARBA00022767"/>
    </source>
</evidence>
<dbReference type="PANTHER" id="PTHR24286:SF255">
    <property type="entry name" value="ALLENE OXIDE SYNTHASE, CHLOROPLASTIC"/>
    <property type="match status" value="1"/>
</dbReference>
<dbReference type="KEGG" id="zma:103644066"/>
<evidence type="ECO:0000313" key="16">
    <source>
        <dbReference type="EMBL" id="ONM09764.1"/>
    </source>
</evidence>
<dbReference type="ExpressionAtlas" id="A0A1D6L635">
    <property type="expression patterns" value="baseline"/>
</dbReference>
<dbReference type="GO" id="GO:0005506">
    <property type="term" value="F:iron ion binding"/>
    <property type="evidence" value="ECO:0007669"/>
    <property type="project" value="InterPro"/>
</dbReference>
<dbReference type="SUPFAM" id="SSF48264">
    <property type="entry name" value="Cytochrome P450"/>
    <property type="match status" value="1"/>
</dbReference>
<evidence type="ECO:0000256" key="8">
    <source>
        <dbReference type="ARBA" id="ARBA00023098"/>
    </source>
</evidence>
<dbReference type="GeneID" id="103644066"/>
<feature type="compositionally biased region" description="Basic and acidic residues" evidence="15">
    <location>
        <begin position="40"/>
        <end position="58"/>
    </location>
</feature>
<dbReference type="GO" id="GO:0031408">
    <property type="term" value="P:oxylipin biosynthetic process"/>
    <property type="evidence" value="ECO:0007669"/>
    <property type="project" value="UniProtKB-KW"/>
</dbReference>
<gene>
    <name evidence="17" type="primary">aos3</name>
    <name evidence="16" type="ORF">ZEAMMB73_Zm00001d034186</name>
</gene>
<dbReference type="CDD" id="cd11071">
    <property type="entry name" value="CYP74"/>
    <property type="match status" value="1"/>
</dbReference>
<evidence type="ECO:0000256" key="7">
    <source>
        <dbReference type="ARBA" id="ARBA00023004"/>
    </source>
</evidence>
<keyword evidence="9" id="KW-0275">Fatty acid biosynthesis</keyword>
<keyword evidence="4 14" id="KW-0479">Metal-binding</keyword>
<dbReference type="Proteomes" id="UP000007305">
    <property type="component" value="Chromosome 1"/>
</dbReference>
<keyword evidence="10" id="KW-0456">Lyase</keyword>
<evidence type="ECO:0000256" key="15">
    <source>
        <dbReference type="SAM" id="MobiDB-lite"/>
    </source>
</evidence>
<keyword evidence="3 14" id="KW-0349">Heme</keyword>
<evidence type="ECO:0000256" key="10">
    <source>
        <dbReference type="ARBA" id="ARBA00023239"/>
    </source>
</evidence>
<feature type="region of interest" description="Disordered" evidence="15">
    <location>
        <begin position="1"/>
        <end position="58"/>
    </location>
</feature>